<dbReference type="RefSeq" id="WP_131297841.1">
    <property type="nucleotide sequence ID" value="NZ_CP066310.1"/>
</dbReference>
<evidence type="ECO:0000313" key="4">
    <source>
        <dbReference type="Proteomes" id="UP000596192"/>
    </source>
</evidence>
<dbReference type="Proteomes" id="UP000596192">
    <property type="component" value="Chromosome"/>
</dbReference>
<gene>
    <name evidence="2" type="ORF">EV691_101269</name>
    <name evidence="1" type="ORF">GKQ51_13495</name>
</gene>
<protein>
    <submittedName>
        <fullName evidence="1">Pyocin activator PrtN family protein</fullName>
    </submittedName>
    <submittedName>
        <fullName evidence="2">Pyocin activator protein PrtN</fullName>
    </submittedName>
</protein>
<accession>A0A4R1PVG2</accession>
<dbReference type="EMBL" id="CP066310">
    <property type="protein sequence ID" value="QQE87320.1"/>
    <property type="molecule type" value="Genomic_DNA"/>
</dbReference>
<evidence type="ECO:0000313" key="3">
    <source>
        <dbReference type="Proteomes" id="UP000295169"/>
    </source>
</evidence>
<reference evidence="2 3" key="1">
    <citation type="submission" date="2019-03" db="EMBL/GenBank/DDBJ databases">
        <title>Genomic Encyclopedia of Type Strains, Phase IV (KMG-IV): sequencing the most valuable type-strain genomes for metagenomic binning, comparative biology and taxonomic classification.</title>
        <authorList>
            <person name="Goeker M."/>
        </authorList>
    </citation>
    <scope>NUCLEOTIDE SEQUENCE [LARGE SCALE GENOMIC DNA]</scope>
    <source>
        <strain evidence="2 3">DSM 2286</strain>
    </source>
</reference>
<dbReference type="Proteomes" id="UP000295169">
    <property type="component" value="Unassembled WGS sequence"/>
</dbReference>
<organism evidence="2 3">
    <name type="scientific">Azotobacter chroococcum</name>
    <dbReference type="NCBI Taxonomy" id="353"/>
    <lineage>
        <taxon>Bacteria</taxon>
        <taxon>Pseudomonadati</taxon>
        <taxon>Pseudomonadota</taxon>
        <taxon>Gammaproteobacteria</taxon>
        <taxon>Pseudomonadales</taxon>
        <taxon>Pseudomonadaceae</taxon>
        <taxon>Azotobacter</taxon>
    </lineage>
</organism>
<sequence>MNTAFLLMAQYNGQAIIPLEWVCRDYFNLTADQFQRKALAGQITLPIVRMEGGQKAAKGVHLTDLAQYIDARRADAVRECETLNRRRA</sequence>
<proteinExistence type="predicted"/>
<evidence type="ECO:0000313" key="2">
    <source>
        <dbReference type="EMBL" id="TCL34829.1"/>
    </source>
</evidence>
<dbReference type="Pfam" id="PF11112">
    <property type="entry name" value="PyocinActivator"/>
    <property type="match status" value="1"/>
</dbReference>
<name>A0A4R1PVG2_9GAMM</name>
<dbReference type="GO" id="GO:0006355">
    <property type="term" value="P:regulation of DNA-templated transcription"/>
    <property type="evidence" value="ECO:0007669"/>
    <property type="project" value="InterPro"/>
</dbReference>
<dbReference type="InterPro" id="IPR020518">
    <property type="entry name" value="Tscrpt_reg_PrtN"/>
</dbReference>
<reference evidence="1 4" key="2">
    <citation type="submission" date="2020-12" db="EMBL/GenBank/DDBJ databases">
        <title>Genomic Analysis and Response surface optimization of nitrogen-fixing conditions for A. chroococcum strain HR1, Isolation from rhizosphere soil.</title>
        <authorList>
            <person name="Li J."/>
            <person name="Yang H."/>
            <person name="Liu H."/>
            <person name="Wang C."/>
            <person name="Tian Y."/>
            <person name="Lu X.Y."/>
        </authorList>
    </citation>
    <scope>NUCLEOTIDE SEQUENCE [LARGE SCALE GENOMIC DNA]</scope>
    <source>
        <strain evidence="1 4">HR1</strain>
    </source>
</reference>
<dbReference type="AlphaFoldDB" id="A0A4R1PVG2"/>
<dbReference type="EMBL" id="SMMU01000001">
    <property type="protein sequence ID" value="TCL34829.1"/>
    <property type="molecule type" value="Genomic_DNA"/>
</dbReference>
<evidence type="ECO:0000313" key="1">
    <source>
        <dbReference type="EMBL" id="QQE87320.1"/>
    </source>
</evidence>